<dbReference type="EMBL" id="AL161564">
    <property type="protein sequence ID" value="CAB79448.1"/>
    <property type="molecule type" value="Genomic_DNA"/>
</dbReference>
<feature type="domain" description="KIB1-4 beta-propeller" evidence="1">
    <location>
        <begin position="142"/>
        <end position="404"/>
    </location>
</feature>
<dbReference type="EMBL" id="AL049483">
    <property type="protein sequence ID" value="CAB39658.1"/>
    <property type="molecule type" value="Genomic_DNA"/>
</dbReference>
<dbReference type="InterPro" id="IPR005174">
    <property type="entry name" value="KIB1-4_b-propeller"/>
</dbReference>
<reference evidence="2" key="3">
    <citation type="submission" date="1999-03" db="EMBL/GenBank/DDBJ databases">
        <authorList>
            <person name="Bevan M."/>
            <person name="Rose M."/>
            <person name="Hempel S."/>
            <person name="Entian K.-D."/>
            <person name="Hoheisel J."/>
            <person name="Mewes H.W."/>
            <person name="Mayer K.F.X."/>
            <person name="Schueller C."/>
        </authorList>
    </citation>
    <scope>NUCLEOTIDE SEQUENCE</scope>
</reference>
<organism evidence="2">
    <name type="scientific">Arabidopsis thaliana</name>
    <name type="common">Mouse-ear cress</name>
    <dbReference type="NCBI Taxonomy" id="3702"/>
    <lineage>
        <taxon>Eukaryota</taxon>
        <taxon>Viridiplantae</taxon>
        <taxon>Streptophyta</taxon>
        <taxon>Embryophyta</taxon>
        <taxon>Tracheophyta</taxon>
        <taxon>Spermatophyta</taxon>
        <taxon>Magnoliopsida</taxon>
        <taxon>eudicotyledons</taxon>
        <taxon>Gunneridae</taxon>
        <taxon>Pentapetalae</taxon>
        <taxon>rosids</taxon>
        <taxon>malvids</taxon>
        <taxon>Brassicales</taxon>
        <taxon>Brassicaceae</taxon>
        <taxon>Camelineae</taxon>
        <taxon>Arabidopsis</taxon>
    </lineage>
</organism>
<dbReference type="AlphaFoldDB" id="Q9SZG8"/>
<name>Q9SZG8_ARATH</name>
<dbReference type="InterPro" id="IPR050942">
    <property type="entry name" value="F-box_BR-signaling"/>
</dbReference>
<dbReference type="ExpressionAtlas" id="Q9SZG8">
    <property type="expression patterns" value="baseline and differential"/>
</dbReference>
<evidence type="ECO:0000259" key="1">
    <source>
        <dbReference type="Pfam" id="PF03478"/>
    </source>
</evidence>
<dbReference type="PANTHER" id="PTHR44259:SF89">
    <property type="entry name" value="DUF295 DOMAIN-CONTAINING PROTEIN-RELATED"/>
    <property type="match status" value="1"/>
</dbReference>
<accession>Q9SZG8</accession>
<sequence length="434" mass="49943">MAPHQTQEERYGHNLMRNHNKVETLVHMASQFMVFRAEESWEEKYVYYTEDIGDLCIFLGHSEAFCIQASSGSSLTASILWAITLRSHSKQVRMFSSKPTYPYLLIDHLLKTTEHCSNDQVYYDDKYYEKNLVIKDQGLAEEVREVMTVGFSHKDDWRVHLEKSEDSSTSLMMVSNTSFVPVKHQLPPLSSNCRIQNVAISNSVDIKKEDLVVAVKFFGSDVSLCKPFSDSSSEWININTSGSVHPFSSLTYSKKNKKFLSVSPSGTYLWYLDLHFDEDDVEPYSSYLYFREDPLLRLYKMDLEDYIWRFRTDHLAELPSGEHFLVKWFFKDVMMNVGKITQKTDGFKVFRVDTICGHLTNTQDIGDLCIFLGHGEAYCVPASSSPGLRPNSIYYVGCNFGVHDIATDTTTNFYTHSNVPLRSTEFPYWPLPLS</sequence>
<reference key="1">
    <citation type="journal article" date="1999" name="Nature">
        <title>Sequence and analysis of chromosome 4 of the plant Arabidopsis thaliana.</title>
        <authorList>
            <consortium name="EU"/>
            <consortium name="CSHL and WU Arabidopsis Sequencing Project"/>
            <person name="Mayer K."/>
            <person name="Schuller C."/>
            <person name="Wambutt R."/>
            <person name="Murphy G."/>
            <person name="Volckaert G."/>
            <person name="Pohl T."/>
            <person name="Dusterhoft A."/>
            <person name="Stiekema W."/>
            <person name="Entian K.D."/>
            <person name="Terryn N."/>
            <person name="Harris B."/>
            <person name="Ansorge W."/>
            <person name="Brandt P."/>
            <person name="Grivell L."/>
            <person name="Rieger M."/>
            <person name="Weichselgartner M."/>
            <person name="de Simone V."/>
            <person name="Obermaier B."/>
            <person name="Mache R."/>
            <person name="Muller M."/>
            <person name="Kreis M."/>
            <person name="Delseny M."/>
            <person name="Puigdomenech P."/>
            <person name="Watson M."/>
            <person name="Schmidtheini T."/>
            <person name="Reichert B."/>
            <person name="Portatelle D."/>
            <person name="Perez-Alonso M."/>
            <person name="Boutry M."/>
            <person name="Bancroft I."/>
            <person name="Vos P."/>
            <person name="Hoheisel J."/>
            <person name="Zimmermann W."/>
            <person name="Wedler H."/>
            <person name="Ridley P."/>
            <person name="Langham S.A."/>
            <person name="McCullagh B."/>
            <person name="Bilham L."/>
            <person name="Robben J."/>
            <person name="Van der Schueren J."/>
            <person name="Grymonprez B."/>
            <person name="Chuang Y.J."/>
            <person name="Vandenbussche F."/>
            <person name="Braeken M."/>
            <person name="Weltjens I."/>
            <person name="Voet M."/>
            <person name="Bastiaens I."/>
            <person name="Aert R."/>
            <person name="Defoor E."/>
            <person name="Weitzenegger T."/>
            <person name="Bothe G."/>
            <person name="Ramsperger U."/>
            <person name="Hilbert H."/>
            <person name="Braun M."/>
            <person name="Holzer E."/>
            <person name="Brandt A."/>
            <person name="Peters S."/>
            <person name="van Staveren M."/>
            <person name="Dirske W."/>
            <person name="Mooijman P."/>
            <person name="Klein Lankhorst R."/>
            <person name="Rose M."/>
            <person name="Hauf J."/>
            <person name="Kotter P."/>
            <person name="Berneiser S."/>
            <person name="Hempel S."/>
            <person name="Feldpausch M."/>
            <person name="Lamberth S."/>
            <person name="Van den Daele H."/>
            <person name="De Keyser A."/>
            <person name="Buysshaert C."/>
            <person name="Gielen J."/>
            <person name="Villarroel R."/>
            <person name="De Clercq R."/>
            <person name="Van Montagu M."/>
            <person name="Rogers J."/>
            <person name="Cronin A."/>
            <person name="Quail M."/>
            <person name="Bray-Allen S."/>
            <person name="Clark L."/>
            <person name="Doggett J."/>
            <person name="Hall S."/>
            <person name="Kay M."/>
            <person name="Lennard N."/>
            <person name="McLay K."/>
            <person name="Mayes R."/>
            <person name="Pettett A."/>
            <person name="Rajandream M.A."/>
            <person name="Lyne M."/>
            <person name="Benes V."/>
            <person name="Rechmann S."/>
            <person name="Borkova D."/>
            <person name="Blocker H."/>
            <person name="Scharfe M."/>
            <person name="Grimm M."/>
            <person name="Lohnert T.H."/>
            <person name="Dose S."/>
            <person name="de Haan M."/>
            <person name="Maarse A."/>
            <person name="Schafer M."/>
            <person name="Muller-Auer S."/>
            <person name="Gabel C."/>
            <person name="Fuchs M."/>
            <person name="Fartmann B."/>
            <person name="Granderath K."/>
            <person name="Dauner D."/>
            <person name="Herzl A."/>
            <person name="Neumann S."/>
            <person name="Argiriou A."/>
            <person name="Vitale D."/>
            <person name="Liguori R."/>
            <person name="Piravandi E."/>
            <person name="Massenet O."/>
            <person name="Quigley F."/>
            <person name="Clabauld G."/>
            <person name="Mundlein A."/>
            <person name="Felber R."/>
            <person name="Schnabl S."/>
            <person name="Hiller R."/>
            <person name="Schmidt W."/>
            <person name="Lecharny A."/>
            <person name="Aubourg S."/>
            <person name="Chefdor F."/>
            <person name="Cooke R."/>
            <person name="Berger C."/>
            <person name="Montfort A."/>
            <person name="Casacuberta E."/>
            <person name="Gibbons T."/>
            <person name="Weber N."/>
            <person name="Vandenbol M."/>
            <person name="Bargues M."/>
            <person name="Terol J."/>
            <person name="Torres A."/>
            <person name="Perez-Perez A."/>
            <person name="Purnelle B."/>
            <person name="Bent E."/>
            <person name="Johnson S."/>
            <person name="Tacon D."/>
            <person name="Jesse T."/>
            <person name="Heijnen L."/>
            <person name="Schwarz S."/>
            <person name="Scholler P."/>
            <person name="Heber S."/>
            <person name="Francs P."/>
            <person name="Bielke C."/>
            <person name="Frishman D."/>
            <person name="Haase D."/>
            <person name="Lemcke K."/>
            <person name="Mewes H.W."/>
            <person name="Stocker S."/>
            <person name="Zaccaria P."/>
            <person name="Bevan M."/>
            <person name="Wilson R.K."/>
            <person name="de la Bastide M."/>
            <person name="Habermann K."/>
            <person name="Parnell L."/>
            <person name="Dedhia N."/>
            <person name="Gnoj L."/>
            <person name="Schutz K."/>
            <person name="Huang E."/>
            <person name="Spiegel L."/>
            <person name="Sehkon M."/>
            <person name="Murray J."/>
            <person name="Sheet P."/>
            <person name="Cordes M."/>
            <person name="Abu-Threideh J."/>
            <person name="Stoneking T."/>
            <person name="Kalicki J."/>
            <person name="Graves T."/>
            <person name="Harmon G."/>
            <person name="Edwards J."/>
            <person name="Latreille P."/>
            <person name="Courtney L."/>
            <person name="Cloud J."/>
            <person name="Abbott A."/>
            <person name="Scott K."/>
            <person name="Johnson D."/>
            <person name="Minx P."/>
            <person name="Bentley D."/>
            <person name="Fulton B."/>
            <person name="Miller N."/>
            <person name="Greco T."/>
            <person name="Kemp K."/>
            <person name="Kramer J."/>
            <person name="Fulton L."/>
            <person name="Mardis E."/>
            <person name="Dante M."/>
            <person name="Pepin K."/>
            <person name="Hillier L."/>
            <person name="Nelson J."/>
            <person name="Spieth J."/>
            <person name="Ryan E."/>
            <person name="Andrews S."/>
            <person name="Geisel C."/>
            <person name="Layman D."/>
            <person name="Du H."/>
            <person name="Ali J."/>
            <person name="Berghoff A."/>
            <person name="Jones K."/>
            <person name="Drone K."/>
            <person name="Cotton M."/>
            <person name="Joshu C."/>
            <person name="Antonoiu B."/>
            <person name="Zidanic M."/>
            <person name="Strong C."/>
            <person name="Sun H."/>
            <person name="Lamar B."/>
            <person name="Yordan C."/>
            <person name="Ma P."/>
            <person name="Zhong J."/>
            <person name="Preston R."/>
            <person name="Vil D."/>
            <person name="Shekher M."/>
            <person name="Matero A."/>
            <person name="Shah R."/>
            <person name="Swaby I.K."/>
            <person name="O'Shaughnessy A."/>
            <person name="Rodriguez M."/>
            <person name="Hoffmann J."/>
            <person name="Till S."/>
            <person name="Granat S."/>
            <person name="Shohdy N."/>
            <person name="Hasegawa A."/>
            <person name="Hameed A."/>
            <person name="Lodhi M."/>
            <person name="Johnson A."/>
            <person name="Chen E."/>
            <person name="Marra M."/>
            <person name="Martienssen R."/>
            <person name="McCombie W.R."/>
        </authorList>
    </citation>
    <scope>NUCLEOTIDE SEQUENCE [LARGE SCALE GENOMIC DNA]</scope>
    <source>
        <strain>cv. Columbia</strain>
    </source>
</reference>
<protein>
    <submittedName>
        <fullName evidence="3">Uncharacterized protein AT4g25930</fullName>
    </submittedName>
    <submittedName>
        <fullName evidence="2">Uncharacterized protein F20B18.40</fullName>
    </submittedName>
</protein>
<dbReference type="PANTHER" id="PTHR44259">
    <property type="entry name" value="OS07G0183000 PROTEIN-RELATED"/>
    <property type="match status" value="1"/>
</dbReference>
<evidence type="ECO:0000313" key="3">
    <source>
        <dbReference type="EMBL" id="CAB79448.1"/>
    </source>
</evidence>
<evidence type="ECO:0000313" key="2">
    <source>
        <dbReference type="EMBL" id="CAB39658.1"/>
    </source>
</evidence>
<reference evidence="3" key="5">
    <citation type="submission" date="2000-03" db="EMBL/GenBank/DDBJ databases">
        <authorList>
            <person name="Peters S.A."/>
            <person name="van Staveren M."/>
            <person name="Dirkse W."/>
            <person name="Stiekema W."/>
            <person name="Mewes H.W."/>
            <person name="Lemcke K."/>
            <person name="Mayer K.F.X."/>
        </authorList>
    </citation>
    <scope>NUCLEOTIDE SEQUENCE</scope>
</reference>
<dbReference type="PIR" id="T04248">
    <property type="entry name" value="T04248"/>
</dbReference>
<reference evidence="2" key="2">
    <citation type="submission" date="1999-03" db="EMBL/GenBank/DDBJ databases">
        <authorList>
            <person name="EU Arabidopsis sequencing project"/>
        </authorList>
    </citation>
    <scope>NUCLEOTIDE SEQUENCE</scope>
</reference>
<reference evidence="3" key="4">
    <citation type="submission" date="2000-03" db="EMBL/GenBank/DDBJ databases">
        <authorList>
            <person name="Rose M."/>
            <person name="Hempel S."/>
            <person name="Entian K.-D."/>
            <person name="Mewes H.W."/>
            <person name="Lemcke K."/>
            <person name="Mayer K.F.X."/>
        </authorList>
    </citation>
    <scope>NUCLEOTIDE SEQUENCE</scope>
</reference>
<dbReference type="Pfam" id="PF03478">
    <property type="entry name" value="Beta-prop_KIB1-4"/>
    <property type="match status" value="1"/>
</dbReference>
<proteinExistence type="predicted"/>
<gene>
    <name evidence="2" type="primary">F20B18.40</name>
    <name evidence="3" type="ordered locus">At4g25930</name>
</gene>